<feature type="compositionally biased region" description="Polar residues" evidence="2">
    <location>
        <begin position="694"/>
        <end position="707"/>
    </location>
</feature>
<reference evidence="5" key="1">
    <citation type="submission" date="2025-08" db="UniProtKB">
        <authorList>
            <consortium name="RefSeq"/>
        </authorList>
    </citation>
    <scope>IDENTIFICATION</scope>
</reference>
<accession>A0A7E5WN33</accession>
<evidence type="ECO:0000259" key="3">
    <source>
        <dbReference type="SMART" id="SM00717"/>
    </source>
</evidence>
<dbReference type="FunCoup" id="A0A7E5WN33">
    <property type="interactions" value="1"/>
</dbReference>
<dbReference type="InterPro" id="IPR001005">
    <property type="entry name" value="SANT/Myb"/>
</dbReference>
<dbReference type="CDD" id="cd00167">
    <property type="entry name" value="SANT"/>
    <property type="match status" value="1"/>
</dbReference>
<feature type="region of interest" description="Disordered" evidence="2">
    <location>
        <begin position="1"/>
        <end position="99"/>
    </location>
</feature>
<feature type="compositionally biased region" description="Basic and acidic residues" evidence="2">
    <location>
        <begin position="445"/>
        <end position="466"/>
    </location>
</feature>
<sequence length="861" mass="94769">MSTRRARIKAVTSLPPRRKNNDGAEKAKGTILEKDGVEKARSPRTPRGSIKSQDNLEKKSPRPVPPLISPRHINNAKRVPASPLKSPFNIKQTTDKVASPKVTITKEVSTPKSSEKVSVITRLFAAKSSVFASPKNYSPVRKSSVVSPLRRLVSSGEIRVRRVSITPEQGSDKSKEIVSGIDNIDGKSKEISKEANTITTVDLVASIDNVDGKSKESSKEANTTTTVDLTRGELSDDYNVPSVPESITEDTVMDGIVPLQPVSNAPKPLAMLKNEIISENAEVLFDPIVPLPSPSKVRTKLRPVPRLAPLRRNSVQGSASESEDENRRALLGGGASTPAPSRQRHDSQTSVSTMISLPNREVTRIRNDSICSSASQAIAVPLAAGSPLKEKQTKTRRPDNSRRLAAMRRRRESVKRETLTMYDLIFYNPASNPIIPDQDELNAKEANEKAGKEAKEEAVRKASKDEEMPEPQPEVDAAAPVPQIKLGPNGEIILDEQSLVIKQSETRRVSSNVVHEGAWANISANRYRRTPRTADWSDAETVRFYRALAALGTDFMLMERLFPGRTRRDLKLKFKKEERLNMAQVDKALRTTCRWDATKLQEEFAAEREAAERRKRAEDAKMKEQAREMRERQRIIKESKVRQSRALKALGCSVVPKSVETRVDTSCSADELIRRHHEAKARKRKAKQPPQPTSPQKIPATQATTSQPHFATLTLRNKTPTAQDKANPNLDMATLEKVDSTKTPEVPVVPSNIESGSLVVLTVDDPNSPTKKMLQTYVAQGGGQLTPVALPASFLNSVVMYMSKGEKTPRSISTTSSPHLTSPGSVASVDSRPRSTPGVIQLTGASPAKRTRHSSYTITQL</sequence>
<dbReference type="GO" id="GO:0000126">
    <property type="term" value="C:transcription factor TFIIIB complex"/>
    <property type="evidence" value="ECO:0007669"/>
    <property type="project" value="TreeGrafter"/>
</dbReference>
<dbReference type="PANTHER" id="PTHR22929:SF0">
    <property type="entry name" value="TRANSCRIPTION FACTOR TFIIIB COMPONENT B'' HOMOLOG"/>
    <property type="match status" value="1"/>
</dbReference>
<feature type="compositionally biased region" description="Basic residues" evidence="2">
    <location>
        <begin position="677"/>
        <end position="687"/>
    </location>
</feature>
<dbReference type="RefSeq" id="XP_026742104.1">
    <property type="nucleotide sequence ID" value="XM_026886303.1"/>
</dbReference>
<dbReference type="GeneID" id="113504141"/>
<gene>
    <name evidence="5" type="primary">LOC113504141</name>
</gene>
<dbReference type="KEGG" id="tnl:113504141"/>
<dbReference type="SUPFAM" id="SSF46689">
    <property type="entry name" value="Homeodomain-like"/>
    <property type="match status" value="1"/>
</dbReference>
<evidence type="ECO:0000313" key="4">
    <source>
        <dbReference type="Proteomes" id="UP000322000"/>
    </source>
</evidence>
<feature type="compositionally biased region" description="Basic and acidic residues" evidence="2">
    <location>
        <begin position="19"/>
        <end position="41"/>
    </location>
</feature>
<name>A0A7E5WN33_TRINI</name>
<keyword evidence="4" id="KW-1185">Reference proteome</keyword>
<dbReference type="InterPro" id="IPR009057">
    <property type="entry name" value="Homeodomain-like_sf"/>
</dbReference>
<dbReference type="GO" id="GO:0070898">
    <property type="term" value="P:RNA polymerase III preinitiation complex assembly"/>
    <property type="evidence" value="ECO:0007669"/>
    <property type="project" value="TreeGrafter"/>
</dbReference>
<feature type="region of interest" description="Disordered" evidence="2">
    <location>
        <begin position="445"/>
        <end position="476"/>
    </location>
</feature>
<dbReference type="AlphaFoldDB" id="A0A7E5WN33"/>
<dbReference type="Pfam" id="PF15963">
    <property type="entry name" value="Myb_DNA-bind_7"/>
    <property type="match status" value="1"/>
</dbReference>
<feature type="region of interest" description="Disordered" evidence="2">
    <location>
        <begin position="384"/>
        <end position="412"/>
    </location>
</feature>
<dbReference type="InParanoid" id="A0A7E5WN33"/>
<evidence type="ECO:0000313" key="5">
    <source>
        <dbReference type="RefSeq" id="XP_026742104.1"/>
    </source>
</evidence>
<proteinExistence type="predicted"/>
<dbReference type="PANTHER" id="PTHR22929">
    <property type="entry name" value="RNA POLYMERASE III TRANSCRIPTION INITIATION FACTOR B"/>
    <property type="match status" value="1"/>
</dbReference>
<dbReference type="CTD" id="55814"/>
<feature type="compositionally biased region" description="Basic and acidic residues" evidence="2">
    <location>
        <begin position="388"/>
        <end position="402"/>
    </location>
</feature>
<feature type="region of interest" description="Disordered" evidence="2">
    <location>
        <begin position="808"/>
        <end position="861"/>
    </location>
</feature>
<evidence type="ECO:0000256" key="1">
    <source>
        <dbReference type="ARBA" id="ARBA00004123"/>
    </source>
</evidence>
<feature type="region of interest" description="Disordered" evidence="2">
    <location>
        <begin position="292"/>
        <end position="355"/>
    </location>
</feature>
<organism evidence="4 5">
    <name type="scientific">Trichoplusia ni</name>
    <name type="common">Cabbage looper</name>
    <dbReference type="NCBI Taxonomy" id="7111"/>
    <lineage>
        <taxon>Eukaryota</taxon>
        <taxon>Metazoa</taxon>
        <taxon>Ecdysozoa</taxon>
        <taxon>Arthropoda</taxon>
        <taxon>Hexapoda</taxon>
        <taxon>Insecta</taxon>
        <taxon>Pterygota</taxon>
        <taxon>Neoptera</taxon>
        <taxon>Endopterygota</taxon>
        <taxon>Lepidoptera</taxon>
        <taxon>Glossata</taxon>
        <taxon>Ditrysia</taxon>
        <taxon>Noctuoidea</taxon>
        <taxon>Noctuidae</taxon>
        <taxon>Plusiinae</taxon>
        <taxon>Trichoplusia</taxon>
    </lineage>
</organism>
<feature type="region of interest" description="Disordered" evidence="2">
    <location>
        <begin position="677"/>
        <end position="707"/>
    </location>
</feature>
<dbReference type="GO" id="GO:0001156">
    <property type="term" value="F:TFIIIC-class transcription factor complex binding"/>
    <property type="evidence" value="ECO:0007669"/>
    <property type="project" value="TreeGrafter"/>
</dbReference>
<feature type="compositionally biased region" description="Polar residues" evidence="2">
    <location>
        <begin position="810"/>
        <end position="825"/>
    </location>
</feature>
<dbReference type="SMART" id="SM00717">
    <property type="entry name" value="SANT"/>
    <property type="match status" value="1"/>
</dbReference>
<dbReference type="GO" id="GO:0005634">
    <property type="term" value="C:nucleus"/>
    <property type="evidence" value="ECO:0007669"/>
    <property type="project" value="UniProtKB-SubCell"/>
</dbReference>
<dbReference type="OrthoDB" id="272624at2759"/>
<protein>
    <submittedName>
        <fullName evidence="5">Uncharacterized protein LOC113504141</fullName>
    </submittedName>
</protein>
<dbReference type="InterPro" id="IPR039467">
    <property type="entry name" value="TFIIIB_B''_Myb"/>
</dbReference>
<comment type="subcellular location">
    <subcellularLocation>
        <location evidence="1">Nucleus</location>
    </subcellularLocation>
</comment>
<evidence type="ECO:0000256" key="2">
    <source>
        <dbReference type="SAM" id="MobiDB-lite"/>
    </source>
</evidence>
<feature type="domain" description="Myb-like" evidence="3">
    <location>
        <begin position="532"/>
        <end position="580"/>
    </location>
</feature>
<dbReference type="Proteomes" id="UP000322000">
    <property type="component" value="Chromosome 2"/>
</dbReference>